<dbReference type="CDD" id="cd01650">
    <property type="entry name" value="RT_nLTR_like"/>
    <property type="match status" value="1"/>
</dbReference>
<dbReference type="InterPro" id="IPR044730">
    <property type="entry name" value="RNase_H-like_dom_plant"/>
</dbReference>
<dbReference type="GO" id="GO:0003676">
    <property type="term" value="F:nucleic acid binding"/>
    <property type="evidence" value="ECO:0007669"/>
    <property type="project" value="InterPro"/>
</dbReference>
<evidence type="ECO:0000259" key="1">
    <source>
        <dbReference type="PROSITE" id="PS50878"/>
    </source>
</evidence>
<dbReference type="PANTHER" id="PTHR33116:SF78">
    <property type="entry name" value="OS12G0587133 PROTEIN"/>
    <property type="match status" value="1"/>
</dbReference>
<accession>A0AA39T3G2</accession>
<dbReference type="InterPro" id="IPR002156">
    <property type="entry name" value="RNaseH_domain"/>
</dbReference>
<dbReference type="Proteomes" id="UP001168877">
    <property type="component" value="Unassembled WGS sequence"/>
</dbReference>
<dbReference type="GO" id="GO:0004523">
    <property type="term" value="F:RNA-DNA hybrid ribonuclease activity"/>
    <property type="evidence" value="ECO:0007669"/>
    <property type="project" value="InterPro"/>
</dbReference>
<keyword evidence="3" id="KW-1185">Reference proteome</keyword>
<dbReference type="InterPro" id="IPR036397">
    <property type="entry name" value="RNaseH_sf"/>
</dbReference>
<dbReference type="SUPFAM" id="SSF56672">
    <property type="entry name" value="DNA/RNA polymerases"/>
    <property type="match status" value="1"/>
</dbReference>
<dbReference type="InterPro" id="IPR012337">
    <property type="entry name" value="RNaseH-like_sf"/>
</dbReference>
<dbReference type="Gene3D" id="3.30.420.10">
    <property type="entry name" value="Ribonuclease H-like superfamily/Ribonuclease H"/>
    <property type="match status" value="1"/>
</dbReference>
<sequence>MNSVIGENQMAFVRGRQIMDSFVVAEEIIHSWRKDKEGGLLVKLDFEKAYDSVDHSFLDFILEEMGFGARWHHWVNSCISTSSLSVLVNGSPSSEFSEERGLRQGDLLSPFLFNIVVECLSCCLSKAFELNMVRGAFVGKDKMHVSHLQFADDTVLFLEPKIEFLVNMRRILRCFEMASGLRINFHKSCVVNVGKKRQGEEFWAVVLKCKAASLLILYLGMPLGARSSTKVFWKSVVERIEKCLAPWKRKFLSKGGRLVLIKSVLSTIPIYYMSMFKVPSNAALVIEKCQRSFFWGDGVEKIKLHAIDWGTIVKGMGGWELYGADFRGISWLRNGGPSDSPFVKAVTGLFKEGSLSKRILEGGLKLVVGNGVRISFWSDIWCDTVTLQEKFPRVFALAIKKHGFISEFGSWVAWWFKHHGKGSPEPITTILENLKTYSAEVKLARPSVSMKWRPLQAVNLSFNVDGSVMGLSGKAGIGGVLRNSLGDVVCFFSAPVDEMEVSTVELMAIHKVCAMCASRSDFVGKNISIRSDSRSAVSWVNDKDFGNLRLWELIVDIRSLLFFFFSR</sequence>
<feature type="domain" description="Reverse transcriptase" evidence="1">
    <location>
        <begin position="1"/>
        <end position="223"/>
    </location>
</feature>
<dbReference type="InterPro" id="IPR043502">
    <property type="entry name" value="DNA/RNA_pol_sf"/>
</dbReference>
<organism evidence="2 3">
    <name type="scientific">Acer saccharum</name>
    <name type="common">Sugar maple</name>
    <dbReference type="NCBI Taxonomy" id="4024"/>
    <lineage>
        <taxon>Eukaryota</taxon>
        <taxon>Viridiplantae</taxon>
        <taxon>Streptophyta</taxon>
        <taxon>Embryophyta</taxon>
        <taxon>Tracheophyta</taxon>
        <taxon>Spermatophyta</taxon>
        <taxon>Magnoliopsida</taxon>
        <taxon>eudicotyledons</taxon>
        <taxon>Gunneridae</taxon>
        <taxon>Pentapetalae</taxon>
        <taxon>rosids</taxon>
        <taxon>malvids</taxon>
        <taxon>Sapindales</taxon>
        <taxon>Sapindaceae</taxon>
        <taxon>Hippocastanoideae</taxon>
        <taxon>Acereae</taxon>
        <taxon>Acer</taxon>
    </lineage>
</organism>
<dbReference type="Pfam" id="PF00078">
    <property type="entry name" value="RVT_1"/>
    <property type="match status" value="1"/>
</dbReference>
<proteinExistence type="predicted"/>
<evidence type="ECO:0000313" key="3">
    <source>
        <dbReference type="Proteomes" id="UP001168877"/>
    </source>
</evidence>
<dbReference type="InterPro" id="IPR000477">
    <property type="entry name" value="RT_dom"/>
</dbReference>
<dbReference type="PROSITE" id="PS50878">
    <property type="entry name" value="RT_POL"/>
    <property type="match status" value="1"/>
</dbReference>
<gene>
    <name evidence="2" type="ORF">LWI29_026061</name>
</gene>
<dbReference type="PANTHER" id="PTHR33116">
    <property type="entry name" value="REVERSE TRANSCRIPTASE ZINC-BINDING DOMAIN-CONTAINING PROTEIN-RELATED-RELATED"/>
    <property type="match status" value="1"/>
</dbReference>
<evidence type="ECO:0000313" key="2">
    <source>
        <dbReference type="EMBL" id="KAK0601643.1"/>
    </source>
</evidence>
<dbReference type="Pfam" id="PF13456">
    <property type="entry name" value="RVT_3"/>
    <property type="match status" value="1"/>
</dbReference>
<dbReference type="AlphaFoldDB" id="A0AA39T3G2"/>
<protein>
    <recommendedName>
        <fullName evidence="1">Reverse transcriptase domain-containing protein</fullName>
    </recommendedName>
</protein>
<dbReference type="EMBL" id="JAUESC010000003">
    <property type="protein sequence ID" value="KAK0601643.1"/>
    <property type="molecule type" value="Genomic_DNA"/>
</dbReference>
<dbReference type="SUPFAM" id="SSF53098">
    <property type="entry name" value="Ribonuclease H-like"/>
    <property type="match status" value="1"/>
</dbReference>
<reference evidence="2" key="1">
    <citation type="journal article" date="2022" name="Plant J.">
        <title>Strategies of tolerance reflected in two North American maple genomes.</title>
        <authorList>
            <person name="McEvoy S.L."/>
            <person name="Sezen U.U."/>
            <person name="Trouern-Trend A."/>
            <person name="McMahon S.M."/>
            <person name="Schaberg P.G."/>
            <person name="Yang J."/>
            <person name="Wegrzyn J.L."/>
            <person name="Swenson N.G."/>
        </authorList>
    </citation>
    <scope>NUCLEOTIDE SEQUENCE</scope>
    <source>
        <strain evidence="2">NS2018</strain>
    </source>
</reference>
<reference evidence="2" key="2">
    <citation type="submission" date="2023-06" db="EMBL/GenBank/DDBJ databases">
        <authorList>
            <person name="Swenson N.G."/>
            <person name="Wegrzyn J.L."/>
            <person name="Mcevoy S.L."/>
        </authorList>
    </citation>
    <scope>NUCLEOTIDE SEQUENCE</scope>
    <source>
        <strain evidence="2">NS2018</strain>
        <tissue evidence="2">Leaf</tissue>
    </source>
</reference>
<name>A0AA39T3G2_ACESA</name>
<dbReference type="CDD" id="cd06222">
    <property type="entry name" value="RNase_H_like"/>
    <property type="match status" value="1"/>
</dbReference>
<comment type="caution">
    <text evidence="2">The sequence shown here is derived from an EMBL/GenBank/DDBJ whole genome shotgun (WGS) entry which is preliminary data.</text>
</comment>